<feature type="compositionally biased region" description="Basic and acidic residues" evidence="1">
    <location>
        <begin position="41"/>
        <end position="72"/>
    </location>
</feature>
<dbReference type="AlphaFoldDB" id="A0A9D2K5U7"/>
<feature type="domain" description="TerB-C" evidence="2">
    <location>
        <begin position="5"/>
        <end position="167"/>
    </location>
</feature>
<dbReference type="Pfam" id="PF15615">
    <property type="entry name" value="TerB_C"/>
    <property type="match status" value="1"/>
</dbReference>
<comment type="caution">
    <text evidence="3">The sequence shown here is derived from an EMBL/GenBank/DDBJ whole genome shotgun (WGS) entry which is preliminary data.</text>
</comment>
<evidence type="ECO:0000256" key="1">
    <source>
        <dbReference type="SAM" id="MobiDB-lite"/>
    </source>
</evidence>
<protein>
    <recommendedName>
        <fullName evidence="2">TerB-C domain-containing protein</fullName>
    </recommendedName>
</protein>
<gene>
    <name evidence="3" type="ORF">IAA17_03430</name>
</gene>
<evidence type="ECO:0000313" key="4">
    <source>
        <dbReference type="Proteomes" id="UP000824101"/>
    </source>
</evidence>
<feature type="region of interest" description="Disordered" evidence="1">
    <location>
        <begin position="1"/>
        <end position="105"/>
    </location>
</feature>
<proteinExistence type="predicted"/>
<name>A0A9D2K5U7_9FIRM</name>
<evidence type="ECO:0000259" key="2">
    <source>
        <dbReference type="Pfam" id="PF15615"/>
    </source>
</evidence>
<feature type="non-terminal residue" evidence="3">
    <location>
        <position position="1"/>
    </location>
</feature>
<reference evidence="3" key="1">
    <citation type="journal article" date="2021" name="PeerJ">
        <title>Extensive microbial diversity within the chicken gut microbiome revealed by metagenomics and culture.</title>
        <authorList>
            <person name="Gilroy R."/>
            <person name="Ravi A."/>
            <person name="Getino M."/>
            <person name="Pursley I."/>
            <person name="Horton D.L."/>
            <person name="Alikhan N.F."/>
            <person name="Baker D."/>
            <person name="Gharbi K."/>
            <person name="Hall N."/>
            <person name="Watson M."/>
            <person name="Adriaenssens E.M."/>
            <person name="Foster-Nyarko E."/>
            <person name="Jarju S."/>
            <person name="Secka A."/>
            <person name="Antonio M."/>
            <person name="Oren A."/>
            <person name="Chaudhuri R.R."/>
            <person name="La Ragione R."/>
            <person name="Hildebrand F."/>
            <person name="Pallen M.J."/>
        </authorList>
    </citation>
    <scope>NUCLEOTIDE SEQUENCE</scope>
    <source>
        <strain evidence="3">ChiBcec1-1093</strain>
    </source>
</reference>
<accession>A0A9D2K5U7</accession>
<dbReference type="EMBL" id="DXBC01000049">
    <property type="protein sequence ID" value="HIZ78818.1"/>
    <property type="molecule type" value="Genomic_DNA"/>
</dbReference>
<dbReference type="Proteomes" id="UP000824101">
    <property type="component" value="Unassembled WGS sequence"/>
</dbReference>
<evidence type="ECO:0000313" key="3">
    <source>
        <dbReference type="EMBL" id="HIZ78818.1"/>
    </source>
</evidence>
<sequence>YRKEMEAAKPKIAIDFSGLEQIRRDAAFTRDSLLTEEEEDRAEKKPAGPKGEPEKPAGEPEGTAREPDRMVRESNGMVREPEEPAGEPDGPAEKPAEELPGLDGPHTRILLDLLEGKSPEAEMKAGRLMPSVAADRINEALFDEIGDNVLECDGDAITLVEDYREDILQMLGGNAR</sequence>
<organism evidence="3 4">
    <name type="scientific">Candidatus Lachnoclostridium stercorigallinarum</name>
    <dbReference type="NCBI Taxonomy" id="2838634"/>
    <lineage>
        <taxon>Bacteria</taxon>
        <taxon>Bacillati</taxon>
        <taxon>Bacillota</taxon>
        <taxon>Clostridia</taxon>
        <taxon>Lachnospirales</taxon>
        <taxon>Lachnospiraceae</taxon>
    </lineage>
</organism>
<dbReference type="InterPro" id="IPR028932">
    <property type="entry name" value="TerB-C"/>
</dbReference>
<reference evidence="3" key="2">
    <citation type="submission" date="2021-04" db="EMBL/GenBank/DDBJ databases">
        <authorList>
            <person name="Gilroy R."/>
        </authorList>
    </citation>
    <scope>NUCLEOTIDE SEQUENCE</scope>
    <source>
        <strain evidence="3">ChiBcec1-1093</strain>
    </source>
</reference>